<evidence type="ECO:0008006" key="4">
    <source>
        <dbReference type="Google" id="ProtNLM"/>
    </source>
</evidence>
<name>A0A2V3ISE8_9FLOR</name>
<evidence type="ECO:0000313" key="3">
    <source>
        <dbReference type="Proteomes" id="UP000247409"/>
    </source>
</evidence>
<evidence type="ECO:0000313" key="2">
    <source>
        <dbReference type="EMBL" id="PXF45046.1"/>
    </source>
</evidence>
<dbReference type="Proteomes" id="UP000247409">
    <property type="component" value="Unassembled WGS sequence"/>
</dbReference>
<comment type="caution">
    <text evidence="2">The sequence shown here is derived from an EMBL/GenBank/DDBJ whole genome shotgun (WGS) entry which is preliminary data.</text>
</comment>
<reference evidence="2 3" key="1">
    <citation type="journal article" date="2018" name="Mol. Biol. Evol.">
        <title>Analysis of the draft genome of the red seaweed Gracilariopsis chorda provides insights into genome size evolution in Rhodophyta.</title>
        <authorList>
            <person name="Lee J."/>
            <person name="Yang E.C."/>
            <person name="Graf L."/>
            <person name="Yang J.H."/>
            <person name="Qiu H."/>
            <person name="Zel Zion U."/>
            <person name="Chan C.X."/>
            <person name="Stephens T.G."/>
            <person name="Weber A.P.M."/>
            <person name="Boo G.H."/>
            <person name="Boo S.M."/>
            <person name="Kim K.M."/>
            <person name="Shin Y."/>
            <person name="Jung M."/>
            <person name="Lee S.J."/>
            <person name="Yim H.S."/>
            <person name="Lee J.H."/>
            <person name="Bhattacharya D."/>
            <person name="Yoon H.S."/>
        </authorList>
    </citation>
    <scope>NUCLEOTIDE SEQUENCE [LARGE SCALE GENOMIC DNA]</scope>
    <source>
        <strain evidence="2 3">SKKU-2015</strain>
        <tissue evidence="2">Whole body</tissue>
    </source>
</reference>
<keyword evidence="3" id="KW-1185">Reference proteome</keyword>
<protein>
    <recommendedName>
        <fullName evidence="4">Glycoside hydrolase family 42 N-terminal domain-containing protein</fullName>
    </recommendedName>
</protein>
<evidence type="ECO:0000256" key="1">
    <source>
        <dbReference type="SAM" id="SignalP"/>
    </source>
</evidence>
<feature type="signal peptide" evidence="1">
    <location>
        <begin position="1"/>
        <end position="26"/>
    </location>
</feature>
<proteinExistence type="predicted"/>
<organism evidence="2 3">
    <name type="scientific">Gracilariopsis chorda</name>
    <dbReference type="NCBI Taxonomy" id="448386"/>
    <lineage>
        <taxon>Eukaryota</taxon>
        <taxon>Rhodophyta</taxon>
        <taxon>Florideophyceae</taxon>
        <taxon>Rhodymeniophycidae</taxon>
        <taxon>Gracilariales</taxon>
        <taxon>Gracilariaceae</taxon>
        <taxon>Gracilariopsis</taxon>
    </lineage>
</organism>
<feature type="chain" id="PRO_5015934812" description="Glycoside hydrolase family 42 N-terminal domain-containing protein" evidence="1">
    <location>
        <begin position="27"/>
        <end position="459"/>
    </location>
</feature>
<keyword evidence="1" id="KW-0732">Signal</keyword>
<gene>
    <name evidence="2" type="ORF">BWQ96_05187</name>
</gene>
<sequence>MLFVGDIMAAHLYSALLLTLVRFALCNPDPLDAVFAPCDQLKGAHSTNARNGFAPGLYVVSSNLPGATIRKDGKLANRNIVCAHEDRLTSGGTVVIPWAAFDKRDANGRGSFDWGFVEQQMAPWVARGQKVNLLVWPAVQKEDQSFPAGQSATPQYIIDQPDLIFQCPDGTTQGTTSLGALPLPKFWRAEVYTKYAQALRQFVARFEDNTNVNYFRFGIGVGAESYPANGATTPNNFCMKTFIQLFPGPSNDARANTAFSEWSKYVAARIRAFRRFNSRKAIIVTLNDFRTKTFGQGPNKFPDMIAYEATREYNGFPKLGLGVQGATTKDVDRWEQPQRARCNANWCAIFNRNKDSGIPLQLQTPTHSGVYGPPGPGNPIAACQGSRNIGAQGCMSTGNMVKLISFALQWGVRSFELYPYEWFVANDKRFSTNPELDFYDLFGEEYRAALNSASNQRLA</sequence>
<dbReference type="EMBL" id="NBIV01000072">
    <property type="protein sequence ID" value="PXF45046.1"/>
    <property type="molecule type" value="Genomic_DNA"/>
</dbReference>
<dbReference type="AlphaFoldDB" id="A0A2V3ISE8"/>
<dbReference type="Gene3D" id="3.20.20.80">
    <property type="entry name" value="Glycosidases"/>
    <property type="match status" value="1"/>
</dbReference>
<accession>A0A2V3ISE8</accession>
<dbReference type="OrthoDB" id="6527at2759"/>